<gene>
    <name evidence="3" type="ORF">MUS1_01960</name>
</gene>
<reference evidence="3 4" key="1">
    <citation type="submission" date="2014-01" db="EMBL/GenBank/DDBJ databases">
        <title>Marinomonas ushuaiensis DSM 15871 Genome Sequencing.</title>
        <authorList>
            <person name="Lai Q."/>
            <person name="Shao Z.S."/>
        </authorList>
    </citation>
    <scope>NUCLEOTIDE SEQUENCE [LARGE SCALE GENOMIC DNA]</scope>
    <source>
        <strain evidence="3 4">DSM 15871</strain>
    </source>
</reference>
<organism evidence="3 4">
    <name type="scientific">Marinomonas ushuaiensis DSM 15871</name>
    <dbReference type="NCBI Taxonomy" id="1122207"/>
    <lineage>
        <taxon>Bacteria</taxon>
        <taxon>Pseudomonadati</taxon>
        <taxon>Pseudomonadota</taxon>
        <taxon>Gammaproteobacteria</taxon>
        <taxon>Oceanospirillales</taxon>
        <taxon>Oceanospirillaceae</taxon>
        <taxon>Marinomonas</taxon>
    </lineage>
</organism>
<dbReference type="Proteomes" id="UP000054058">
    <property type="component" value="Unassembled WGS sequence"/>
</dbReference>
<evidence type="ECO:0000313" key="3">
    <source>
        <dbReference type="EMBL" id="ETX12381.1"/>
    </source>
</evidence>
<evidence type="ECO:0000313" key="4">
    <source>
        <dbReference type="Proteomes" id="UP000054058"/>
    </source>
</evidence>
<dbReference type="Pfam" id="PF01381">
    <property type="entry name" value="HTH_3"/>
    <property type="match status" value="1"/>
</dbReference>
<dbReference type="CDD" id="cd00093">
    <property type="entry name" value="HTH_XRE"/>
    <property type="match status" value="1"/>
</dbReference>
<feature type="compositionally biased region" description="Basic and acidic residues" evidence="1">
    <location>
        <begin position="56"/>
        <end position="67"/>
    </location>
</feature>
<dbReference type="AlphaFoldDB" id="X7EB28"/>
<dbReference type="PATRIC" id="fig|1122207.3.peg.407"/>
<dbReference type="Gene3D" id="1.10.260.40">
    <property type="entry name" value="lambda repressor-like DNA-binding domains"/>
    <property type="match status" value="1"/>
</dbReference>
<proteinExistence type="predicted"/>
<feature type="compositionally biased region" description="Basic residues" evidence="1">
    <location>
        <begin position="13"/>
        <end position="31"/>
    </location>
</feature>
<dbReference type="eggNOG" id="COG1396">
    <property type="taxonomic scope" value="Bacteria"/>
</dbReference>
<dbReference type="RefSeq" id="WP_169731100.1">
    <property type="nucleotide sequence ID" value="NZ_JAMB01000001.1"/>
</dbReference>
<feature type="domain" description="HTH cro/C1-type" evidence="2">
    <location>
        <begin position="133"/>
        <end position="188"/>
    </location>
</feature>
<dbReference type="GO" id="GO:0003677">
    <property type="term" value="F:DNA binding"/>
    <property type="evidence" value="ECO:0007669"/>
    <property type="project" value="InterPro"/>
</dbReference>
<name>X7EB28_9GAMM</name>
<accession>X7EB28</accession>
<feature type="region of interest" description="Disordered" evidence="1">
    <location>
        <begin position="1"/>
        <end position="73"/>
    </location>
</feature>
<sequence>MKMKDQLDSAQPMKKHKAKSKKADLKKKKKAKLDIKKQSKEQKQKKIAPLPTPVEKQNKEPETRTPEIEPPVVSTAVVSNTTPEAASKTINVQTIRSRASKSLAPMTKTQQRTAINKIIKSLILKEITQGIALRELRVNVLGLRQEAYTELTGVSRKTLSEIENDKGNYTPETINKVFKPFELKMALIPISSSTLKTLLH</sequence>
<dbReference type="InterPro" id="IPR010982">
    <property type="entry name" value="Lambda_DNA-bd_dom_sf"/>
</dbReference>
<dbReference type="EMBL" id="JAMB01000001">
    <property type="protein sequence ID" value="ETX12381.1"/>
    <property type="molecule type" value="Genomic_DNA"/>
</dbReference>
<protein>
    <submittedName>
        <fullName evidence="3">XRE family transcriptional regulator</fullName>
    </submittedName>
</protein>
<evidence type="ECO:0000256" key="1">
    <source>
        <dbReference type="SAM" id="MobiDB-lite"/>
    </source>
</evidence>
<dbReference type="PROSITE" id="PS50943">
    <property type="entry name" value="HTH_CROC1"/>
    <property type="match status" value="1"/>
</dbReference>
<dbReference type="STRING" id="1122207.MUS1_01960"/>
<keyword evidence="4" id="KW-1185">Reference proteome</keyword>
<dbReference type="InterPro" id="IPR001387">
    <property type="entry name" value="Cro/C1-type_HTH"/>
</dbReference>
<dbReference type="SUPFAM" id="SSF47413">
    <property type="entry name" value="lambda repressor-like DNA-binding domains"/>
    <property type="match status" value="1"/>
</dbReference>
<feature type="compositionally biased region" description="Basic and acidic residues" evidence="1">
    <location>
        <begin position="32"/>
        <end position="44"/>
    </location>
</feature>
<evidence type="ECO:0000259" key="2">
    <source>
        <dbReference type="PROSITE" id="PS50943"/>
    </source>
</evidence>
<comment type="caution">
    <text evidence="3">The sequence shown here is derived from an EMBL/GenBank/DDBJ whole genome shotgun (WGS) entry which is preliminary data.</text>
</comment>